<evidence type="ECO:0000313" key="2">
    <source>
        <dbReference type="Proteomes" id="UP001595851"/>
    </source>
</evidence>
<organism evidence="1 2">
    <name type="scientific">Nonomuraea purpurea</name>
    <dbReference type="NCBI Taxonomy" id="1849276"/>
    <lineage>
        <taxon>Bacteria</taxon>
        <taxon>Bacillati</taxon>
        <taxon>Actinomycetota</taxon>
        <taxon>Actinomycetes</taxon>
        <taxon>Streptosporangiales</taxon>
        <taxon>Streptosporangiaceae</taxon>
        <taxon>Nonomuraea</taxon>
    </lineage>
</organism>
<accession>A0ABV8GJU2</accession>
<reference evidence="2" key="1">
    <citation type="journal article" date="2019" name="Int. J. Syst. Evol. Microbiol.">
        <title>The Global Catalogue of Microorganisms (GCM) 10K type strain sequencing project: providing services to taxonomists for standard genome sequencing and annotation.</title>
        <authorList>
            <consortium name="The Broad Institute Genomics Platform"/>
            <consortium name="The Broad Institute Genome Sequencing Center for Infectious Disease"/>
            <person name="Wu L."/>
            <person name="Ma J."/>
        </authorList>
    </citation>
    <scope>NUCLEOTIDE SEQUENCE [LARGE SCALE GENOMIC DNA]</scope>
    <source>
        <strain evidence="2">TBRC 1276</strain>
    </source>
</reference>
<dbReference type="EMBL" id="JBHSBI010000024">
    <property type="protein sequence ID" value="MFC4012952.1"/>
    <property type="molecule type" value="Genomic_DNA"/>
</dbReference>
<evidence type="ECO:0000313" key="1">
    <source>
        <dbReference type="EMBL" id="MFC4012952.1"/>
    </source>
</evidence>
<sequence>MRMSYEVEEFLEHSDHCAEPGEGLLDEDWDEQVDIAVRVHLLDRWLREDSPDAPSVFADLRIAELDPDALLESGLFQVIAPGSDLEREPREYHALTAAEAAATVEQAVLAAGGPPSPRVALLADDLRTIIAEQAGEAALVTAVDPATGAVADGETHVVLAWGALSAVIRISVLPHHPDDALDPVCAFAMCPDGVTLDPVERRRSAARLRAVCAGTVLAFHLECDGRAAFRVGWRPHDIDSGDFAAVRAWWETTGWHEQYEEDYVDVYYDYGAGDWGGHHSHMMPPATQMADEDDDPFKDSLVLGDPAAPVDSIWLLGGQLNHLSREVFEAELEALRQACRAQAMAGELADHLLNELLTVPLGLVAGQEDRLAVWADADDGGAFWRGGGDTIDLYGEARRLLVVGPREALYIVFKGEMGA</sequence>
<dbReference type="Proteomes" id="UP001595851">
    <property type="component" value="Unassembled WGS sequence"/>
</dbReference>
<name>A0ABV8GJU2_9ACTN</name>
<protein>
    <recommendedName>
        <fullName evidence="3">DUF1963 domain-containing protein</fullName>
    </recommendedName>
</protein>
<proteinExistence type="predicted"/>
<gene>
    <name evidence="1" type="ORF">ACFOY2_37390</name>
</gene>
<comment type="caution">
    <text evidence="1">The sequence shown here is derived from an EMBL/GenBank/DDBJ whole genome shotgun (WGS) entry which is preliminary data.</text>
</comment>
<keyword evidence="2" id="KW-1185">Reference proteome</keyword>
<evidence type="ECO:0008006" key="3">
    <source>
        <dbReference type="Google" id="ProtNLM"/>
    </source>
</evidence>
<dbReference type="RefSeq" id="WP_379532839.1">
    <property type="nucleotide sequence ID" value="NZ_JBHSBI010000024.1"/>
</dbReference>